<dbReference type="InterPro" id="IPR005467">
    <property type="entry name" value="His_kinase_dom"/>
</dbReference>
<comment type="catalytic activity">
    <reaction evidence="1">
        <text>ATP + protein L-histidine = ADP + protein N-phospho-L-histidine.</text>
        <dbReference type="EC" id="2.7.13.3"/>
    </reaction>
</comment>
<evidence type="ECO:0000256" key="1">
    <source>
        <dbReference type="ARBA" id="ARBA00000085"/>
    </source>
</evidence>
<dbReference type="InterPro" id="IPR036097">
    <property type="entry name" value="HisK_dim/P_sf"/>
</dbReference>
<dbReference type="InterPro" id="IPR029016">
    <property type="entry name" value="GAF-like_dom_sf"/>
</dbReference>
<dbReference type="Gene3D" id="1.10.287.130">
    <property type="match status" value="1"/>
</dbReference>
<dbReference type="Pfam" id="PF02518">
    <property type="entry name" value="HATPase_c"/>
    <property type="match status" value="1"/>
</dbReference>
<evidence type="ECO:0000256" key="9">
    <source>
        <dbReference type="SAM" id="Phobius"/>
    </source>
</evidence>
<feature type="transmembrane region" description="Helical" evidence="9">
    <location>
        <begin position="101"/>
        <end position="121"/>
    </location>
</feature>
<reference evidence="11 12" key="1">
    <citation type="journal article" date="2016" name="Nat. Commun.">
        <title>Thousands of microbial genomes shed light on interconnected biogeochemical processes in an aquifer system.</title>
        <authorList>
            <person name="Anantharaman K."/>
            <person name="Brown C.T."/>
            <person name="Hug L.A."/>
            <person name="Sharon I."/>
            <person name="Castelle C.J."/>
            <person name="Probst A.J."/>
            <person name="Thomas B.C."/>
            <person name="Singh A."/>
            <person name="Wilkins M.J."/>
            <person name="Karaoz U."/>
            <person name="Brodie E.L."/>
            <person name="Williams K.H."/>
            <person name="Hubbard S.S."/>
            <person name="Banfield J.F."/>
        </authorList>
    </citation>
    <scope>NUCLEOTIDE SEQUENCE [LARGE SCALE GENOMIC DNA]</scope>
</reference>
<dbReference type="SUPFAM" id="SSF55781">
    <property type="entry name" value="GAF domain-like"/>
    <property type="match status" value="1"/>
</dbReference>
<dbReference type="InterPro" id="IPR004358">
    <property type="entry name" value="Sig_transdc_His_kin-like_C"/>
</dbReference>
<evidence type="ECO:0000259" key="10">
    <source>
        <dbReference type="PROSITE" id="PS50109"/>
    </source>
</evidence>
<evidence type="ECO:0000256" key="6">
    <source>
        <dbReference type="ARBA" id="ARBA00022777"/>
    </source>
</evidence>
<dbReference type="Pfam" id="PF00512">
    <property type="entry name" value="HisKA"/>
    <property type="match status" value="1"/>
</dbReference>
<keyword evidence="9" id="KW-1133">Transmembrane helix</keyword>
<dbReference type="SUPFAM" id="SSF55874">
    <property type="entry name" value="ATPase domain of HSP90 chaperone/DNA topoisomerase II/histidine kinase"/>
    <property type="match status" value="1"/>
</dbReference>
<dbReference type="InterPro" id="IPR003661">
    <property type="entry name" value="HisK_dim/P_dom"/>
</dbReference>
<dbReference type="PROSITE" id="PS50109">
    <property type="entry name" value="HIS_KIN"/>
    <property type="match status" value="1"/>
</dbReference>
<dbReference type="PANTHER" id="PTHR43065:SF10">
    <property type="entry name" value="PEROXIDE STRESS-ACTIVATED HISTIDINE KINASE MAK3"/>
    <property type="match status" value="1"/>
</dbReference>
<keyword evidence="5" id="KW-0547">Nucleotide-binding</keyword>
<dbReference type="SMART" id="SM00387">
    <property type="entry name" value="HATPase_c"/>
    <property type="match status" value="1"/>
</dbReference>
<feature type="domain" description="Histidine kinase" evidence="10">
    <location>
        <begin position="355"/>
        <end position="556"/>
    </location>
</feature>
<dbReference type="InterPro" id="IPR003594">
    <property type="entry name" value="HATPase_dom"/>
</dbReference>
<feature type="transmembrane region" description="Helical" evidence="9">
    <location>
        <begin position="158"/>
        <end position="177"/>
    </location>
</feature>
<dbReference type="EC" id="2.7.13.3" evidence="2"/>
<dbReference type="GO" id="GO:0005524">
    <property type="term" value="F:ATP binding"/>
    <property type="evidence" value="ECO:0007669"/>
    <property type="project" value="UniProtKB-KW"/>
</dbReference>
<dbReference type="PRINTS" id="PR00344">
    <property type="entry name" value="BCTRLSENSOR"/>
</dbReference>
<evidence type="ECO:0000256" key="8">
    <source>
        <dbReference type="ARBA" id="ARBA00023012"/>
    </source>
</evidence>
<keyword evidence="7" id="KW-0067">ATP-binding</keyword>
<evidence type="ECO:0000313" key="12">
    <source>
        <dbReference type="Proteomes" id="UP000176938"/>
    </source>
</evidence>
<gene>
    <name evidence="11" type="ORF">A3H38_03250</name>
</gene>
<evidence type="ECO:0000313" key="11">
    <source>
        <dbReference type="EMBL" id="OGC07205.1"/>
    </source>
</evidence>
<keyword evidence="4" id="KW-0808">Transferase</keyword>
<dbReference type="SMART" id="SM00388">
    <property type="entry name" value="HisKA"/>
    <property type="match status" value="1"/>
</dbReference>
<keyword evidence="3" id="KW-0597">Phosphoprotein</keyword>
<dbReference type="SUPFAM" id="SSF47384">
    <property type="entry name" value="Homodimeric domain of signal transducing histidine kinase"/>
    <property type="match status" value="1"/>
</dbReference>
<feature type="transmembrane region" description="Helical" evidence="9">
    <location>
        <begin position="30"/>
        <end position="53"/>
    </location>
</feature>
<name>A0A1F4RG91_UNCSA</name>
<evidence type="ECO:0000256" key="5">
    <source>
        <dbReference type="ARBA" id="ARBA00022741"/>
    </source>
</evidence>
<keyword evidence="9" id="KW-0812">Transmembrane</keyword>
<keyword evidence="8" id="KW-0902">Two-component regulatory system</keyword>
<keyword evidence="6" id="KW-0418">Kinase</keyword>
<dbReference type="GO" id="GO:0000155">
    <property type="term" value="F:phosphorelay sensor kinase activity"/>
    <property type="evidence" value="ECO:0007669"/>
    <property type="project" value="InterPro"/>
</dbReference>
<dbReference type="Gene3D" id="3.30.450.40">
    <property type="match status" value="1"/>
</dbReference>
<evidence type="ECO:0000256" key="2">
    <source>
        <dbReference type="ARBA" id="ARBA00012438"/>
    </source>
</evidence>
<dbReference type="Gene3D" id="3.30.565.10">
    <property type="entry name" value="Histidine kinase-like ATPase, C-terminal domain"/>
    <property type="match status" value="1"/>
</dbReference>
<dbReference type="Proteomes" id="UP000176938">
    <property type="component" value="Unassembled WGS sequence"/>
</dbReference>
<evidence type="ECO:0000256" key="7">
    <source>
        <dbReference type="ARBA" id="ARBA00022840"/>
    </source>
</evidence>
<feature type="transmembrane region" description="Helical" evidence="9">
    <location>
        <begin position="65"/>
        <end position="89"/>
    </location>
</feature>
<comment type="caution">
    <text evidence="11">The sequence shown here is derived from an EMBL/GenBank/DDBJ whole genome shotgun (WGS) entry which is preliminary data.</text>
</comment>
<evidence type="ECO:0000256" key="4">
    <source>
        <dbReference type="ARBA" id="ARBA00022679"/>
    </source>
</evidence>
<keyword evidence="9" id="KW-0472">Membrane</keyword>
<dbReference type="PANTHER" id="PTHR43065">
    <property type="entry name" value="SENSOR HISTIDINE KINASE"/>
    <property type="match status" value="1"/>
</dbReference>
<protein>
    <recommendedName>
        <fullName evidence="2">histidine kinase</fullName>
        <ecNumber evidence="2">2.7.13.3</ecNumber>
    </recommendedName>
</protein>
<accession>A0A1F4RG91</accession>
<dbReference type="InterPro" id="IPR036890">
    <property type="entry name" value="HATPase_C_sf"/>
</dbReference>
<proteinExistence type="predicted"/>
<organism evidence="11 12">
    <name type="scientific">candidate division WOR-1 bacterium RIFCSPLOWO2_02_FULL_46_20</name>
    <dbReference type="NCBI Taxonomy" id="1802567"/>
    <lineage>
        <taxon>Bacteria</taxon>
        <taxon>Bacillati</taxon>
        <taxon>Saganbacteria</taxon>
    </lineage>
</organism>
<dbReference type="EMBL" id="METP01000007">
    <property type="protein sequence ID" value="OGC07205.1"/>
    <property type="molecule type" value="Genomic_DNA"/>
</dbReference>
<dbReference type="AlphaFoldDB" id="A0A1F4RG91"/>
<sequence>MSGAIFIPATYFNFSLRLTNKYHEKRWQSLLSYLICFVFLVLNFTPLIVAGVSKKLFFDFWPLPGLFYMPFLAMFFYYVIYSLFIMYSVFNQASGHLKTQIMYVFLGTMIGFVGGSTNYLLWYDIPIPPIANILVVAYPLFLAYAITKHEFMDIRVEISRSAAYGFVGLLIIASFIVLSLVPLPAALVVFANALLALIWAFAAHRLRDIIQTPLEEKWITGWYNSDRLINQIATKLIPVIEKKDVYRIVADELKSAIKIKNIEVITGRPQVDYHGLTQTKNGLVMPFSSSDGVEGALILGQKTSEDPYTERDMTIFKTIMIQCMAILDRIRPYEQIKKELDRSQRLASLGTITAGVAHEIRNPLGIIHSKTQRLLDKPRDLEYLRQFQNDVLENSRRITKIIRGMQSLSKVKEKKEVKVNLNDLIEATLALIPISRISLKKGLAPVSDIMADPDELKQVFINLISNAIEAMPESGELTISTSQEGTNVTVQFSDTGHGIAPENIHRIFDPFFSTRHEGAGLGLSIAHRIVVENNGSIDVKSKVGEGTTFILKFPAL</sequence>
<evidence type="ECO:0000256" key="3">
    <source>
        <dbReference type="ARBA" id="ARBA00022553"/>
    </source>
</evidence>
<dbReference type="CDD" id="cd00082">
    <property type="entry name" value="HisKA"/>
    <property type="match status" value="1"/>
</dbReference>
<feature type="transmembrane region" description="Helical" evidence="9">
    <location>
        <begin position="127"/>
        <end position="146"/>
    </location>
</feature>